<feature type="compositionally biased region" description="Basic and acidic residues" evidence="1">
    <location>
        <begin position="101"/>
        <end position="126"/>
    </location>
</feature>
<organism evidence="2">
    <name type="scientific">hydrothermal vent metagenome</name>
    <dbReference type="NCBI Taxonomy" id="652676"/>
    <lineage>
        <taxon>unclassified sequences</taxon>
        <taxon>metagenomes</taxon>
        <taxon>ecological metagenomes</taxon>
    </lineage>
</organism>
<sequence length="157" mass="17991">MKKLILLGAAISFVFSGISFAGGHDSMEHGSMQKEGMPMTGDKSMKKSPEMMKKCETMHAEVVEIQKEPDLAKRQSRMAEHQKKKQEMMAQKGGMEMSPEMMKKRQKMQDEMEKITNEPDPDKRQAMLKEHMKKMKGMMEEKMGSMNEHGQSGEHNH</sequence>
<dbReference type="EMBL" id="UOFC01000081">
    <property type="protein sequence ID" value="VAW45872.1"/>
    <property type="molecule type" value="Genomic_DNA"/>
</dbReference>
<feature type="region of interest" description="Disordered" evidence="1">
    <location>
        <begin position="68"/>
        <end position="126"/>
    </location>
</feature>
<evidence type="ECO:0000256" key="1">
    <source>
        <dbReference type="SAM" id="MobiDB-lite"/>
    </source>
</evidence>
<accession>A0A3B0W3M9</accession>
<proteinExistence type="predicted"/>
<dbReference type="AlphaFoldDB" id="A0A3B0W3M9"/>
<evidence type="ECO:0000313" key="2">
    <source>
        <dbReference type="EMBL" id="VAW45872.1"/>
    </source>
</evidence>
<gene>
    <name evidence="2" type="ORF">MNBD_GAMMA03-34</name>
</gene>
<protein>
    <submittedName>
        <fullName evidence="2">Uncharacterized protein</fullName>
    </submittedName>
</protein>
<name>A0A3B0W3M9_9ZZZZ</name>
<feature type="compositionally biased region" description="Basic and acidic residues" evidence="1">
    <location>
        <begin position="68"/>
        <end position="87"/>
    </location>
</feature>
<reference evidence="2" key="1">
    <citation type="submission" date="2018-06" db="EMBL/GenBank/DDBJ databases">
        <authorList>
            <person name="Zhirakovskaya E."/>
        </authorList>
    </citation>
    <scope>NUCLEOTIDE SEQUENCE</scope>
</reference>